<accession>A0A433TDA0</accession>
<dbReference type="AlphaFoldDB" id="A0A433TDA0"/>
<reference evidence="3 4" key="1">
    <citation type="submission" date="2019-01" db="EMBL/GenBank/DDBJ databases">
        <title>A draft genome assembly of the solar-powered sea slug Elysia chlorotica.</title>
        <authorList>
            <person name="Cai H."/>
            <person name="Li Q."/>
            <person name="Fang X."/>
            <person name="Li J."/>
            <person name="Curtis N.E."/>
            <person name="Altenburger A."/>
            <person name="Shibata T."/>
            <person name="Feng M."/>
            <person name="Maeda T."/>
            <person name="Schwartz J.A."/>
            <person name="Shigenobu S."/>
            <person name="Lundholm N."/>
            <person name="Nishiyama T."/>
            <person name="Yang H."/>
            <person name="Hasebe M."/>
            <person name="Li S."/>
            <person name="Pierce S.K."/>
            <person name="Wang J."/>
        </authorList>
    </citation>
    <scope>NUCLEOTIDE SEQUENCE [LARGE SCALE GENOMIC DNA]</scope>
    <source>
        <strain evidence="3">EC2010</strain>
        <tissue evidence="3">Whole organism of an adult</tissue>
    </source>
</reference>
<proteinExistence type="predicted"/>
<feature type="compositionally biased region" description="Basic and acidic residues" evidence="1">
    <location>
        <begin position="77"/>
        <end position="103"/>
    </location>
</feature>
<dbReference type="Pfam" id="PF00595">
    <property type="entry name" value="PDZ"/>
    <property type="match status" value="1"/>
</dbReference>
<evidence type="ECO:0000313" key="4">
    <source>
        <dbReference type="Proteomes" id="UP000271974"/>
    </source>
</evidence>
<dbReference type="Proteomes" id="UP000271974">
    <property type="component" value="Unassembled WGS sequence"/>
</dbReference>
<dbReference type="SMART" id="SM00228">
    <property type="entry name" value="PDZ"/>
    <property type="match status" value="1"/>
</dbReference>
<protein>
    <recommendedName>
        <fullName evidence="2">PDZ domain-containing protein</fullName>
    </recommendedName>
</protein>
<comment type="caution">
    <text evidence="3">The sequence shown here is derived from an EMBL/GenBank/DDBJ whole genome shotgun (WGS) entry which is preliminary data.</text>
</comment>
<dbReference type="InterPro" id="IPR036034">
    <property type="entry name" value="PDZ_sf"/>
</dbReference>
<feature type="compositionally biased region" description="Polar residues" evidence="1">
    <location>
        <begin position="146"/>
        <end position="164"/>
    </location>
</feature>
<dbReference type="SUPFAM" id="SSF50156">
    <property type="entry name" value="PDZ domain-like"/>
    <property type="match status" value="1"/>
</dbReference>
<feature type="region of interest" description="Disordered" evidence="1">
    <location>
        <begin position="146"/>
        <end position="275"/>
    </location>
</feature>
<feature type="domain" description="PDZ" evidence="2">
    <location>
        <begin position="554"/>
        <end position="619"/>
    </location>
</feature>
<feature type="compositionally biased region" description="Polar residues" evidence="1">
    <location>
        <begin position="230"/>
        <end position="268"/>
    </location>
</feature>
<dbReference type="PROSITE" id="PS50106">
    <property type="entry name" value="PDZ"/>
    <property type="match status" value="1"/>
</dbReference>
<dbReference type="OrthoDB" id="6022711at2759"/>
<gene>
    <name evidence="3" type="ORF">EGW08_012666</name>
</gene>
<dbReference type="STRING" id="188477.A0A433TDA0"/>
<feature type="compositionally biased region" description="Low complexity" evidence="1">
    <location>
        <begin position="58"/>
        <end position="76"/>
    </location>
</feature>
<feature type="compositionally biased region" description="Polar residues" evidence="1">
    <location>
        <begin position="181"/>
        <end position="205"/>
    </location>
</feature>
<dbReference type="Gene3D" id="2.30.42.10">
    <property type="match status" value="1"/>
</dbReference>
<dbReference type="EMBL" id="RQTK01000443">
    <property type="protein sequence ID" value="RUS79572.1"/>
    <property type="molecule type" value="Genomic_DNA"/>
</dbReference>
<evidence type="ECO:0000256" key="1">
    <source>
        <dbReference type="SAM" id="MobiDB-lite"/>
    </source>
</evidence>
<keyword evidence="4" id="KW-1185">Reference proteome</keyword>
<evidence type="ECO:0000313" key="3">
    <source>
        <dbReference type="EMBL" id="RUS79572.1"/>
    </source>
</evidence>
<dbReference type="InterPro" id="IPR001478">
    <property type="entry name" value="PDZ"/>
</dbReference>
<organism evidence="3 4">
    <name type="scientific">Elysia chlorotica</name>
    <name type="common">Eastern emerald elysia</name>
    <name type="synonym">Sea slug</name>
    <dbReference type="NCBI Taxonomy" id="188477"/>
    <lineage>
        <taxon>Eukaryota</taxon>
        <taxon>Metazoa</taxon>
        <taxon>Spiralia</taxon>
        <taxon>Lophotrochozoa</taxon>
        <taxon>Mollusca</taxon>
        <taxon>Gastropoda</taxon>
        <taxon>Heterobranchia</taxon>
        <taxon>Euthyneura</taxon>
        <taxon>Panpulmonata</taxon>
        <taxon>Sacoglossa</taxon>
        <taxon>Placobranchoidea</taxon>
        <taxon>Plakobranchidae</taxon>
        <taxon>Elysia</taxon>
    </lineage>
</organism>
<feature type="compositionally biased region" description="Basic and acidic residues" evidence="1">
    <location>
        <begin position="206"/>
        <end position="219"/>
    </location>
</feature>
<name>A0A433TDA0_ELYCH</name>
<sequence length="642" mass="70579">MLPKPNAPTKPSTDSLRKSVPVPDSSYIQDWSDGQFCNEAAPAHPQSLTLPSRKVIRSPNSNVSHSKSSAFASQSSHPDKRQEKYYASDKINSHETEFSESKHVFPEPSTLVMQTSTVMSSPKSSAMVKMNVKPLETHVAQSSPVMQSFKPSNNTNVSQQSPQSKKPLKFPTTDSLGGDYQQISSPSLQHRPPQGNNSCRPQQSVDRVDQQLHENRKQIDVSSPVIGSRRNGNNNLMDTSKNGPGTSNVSTTLPRQQHQPRQSITSGTKPFPLHIDTTDATKKTEKSTTQNDNTKRAMVPPVQRTFSEDILSPGCYSSLPRGRHQQRGTSRHFPLDNHLHGFQVYDPMHIEVKDDQFLAHKPPSKLPPSNAHFQDVVKVSHTAPSSENNVAMTFFQHNQDFARLAASPTPLHQMNKGTTFSTFGSPHQNINSAYEPAPSTSFKSYSQSSFHRYYSDEAKSTFETNTSESTRTLRCDGSAGYDNAQEFTTGISSKTSISSSLPSSGGMFASLKMPQMMPMQGMAISSSHHSNSSAVMASNHKPHGRQLVNKCRFDVLLTKESGVSLGINIVRKTVAGTTEVYVQDIMPGTTADRDKRLRRGDTLITVNGLHINDLTLLDAHQMFHSLAPGPVKIQAARDMGCG</sequence>
<feature type="region of interest" description="Disordered" evidence="1">
    <location>
        <begin position="1"/>
        <end position="103"/>
    </location>
</feature>
<evidence type="ECO:0000259" key="2">
    <source>
        <dbReference type="PROSITE" id="PS50106"/>
    </source>
</evidence>